<evidence type="ECO:0000313" key="1">
    <source>
        <dbReference type="EMBL" id="WQQ19893.1"/>
    </source>
</evidence>
<sequence>MWAFKRGLDISIPTVTKLAFLYKKSGSFFKTMQEYMIKFNKLLTSKNVDSINIEKALLKILLSLKKLYININEYIKIDT</sequence>
<organism evidence="1 2">
    <name type="scientific">Mycoplasmopsis cynos</name>
    <dbReference type="NCBI Taxonomy" id="171284"/>
    <lineage>
        <taxon>Bacteria</taxon>
        <taxon>Bacillati</taxon>
        <taxon>Mycoplasmatota</taxon>
        <taxon>Mycoplasmoidales</taxon>
        <taxon>Metamycoplasmataceae</taxon>
        <taxon>Mycoplasmopsis</taxon>
    </lineage>
</organism>
<dbReference type="EMBL" id="CP141046">
    <property type="protein sequence ID" value="WQQ19893.1"/>
    <property type="molecule type" value="Genomic_DNA"/>
</dbReference>
<evidence type="ECO:0000313" key="2">
    <source>
        <dbReference type="Proteomes" id="UP001327314"/>
    </source>
</evidence>
<dbReference type="RefSeq" id="WP_284531713.1">
    <property type="nucleotide sequence ID" value="NZ_CP103991.1"/>
</dbReference>
<accession>A0ABD8AIN7</accession>
<proteinExistence type="predicted"/>
<gene>
    <name evidence="1" type="ORF">RRG46_03595</name>
</gene>
<name>A0ABD8AIN7_9BACT</name>
<dbReference type="Proteomes" id="UP001327314">
    <property type="component" value="Chromosome"/>
</dbReference>
<reference evidence="1 2" key="1">
    <citation type="submission" date="2023-12" db="EMBL/GenBank/DDBJ databases">
        <title>Hybrid Genome Assemblies of Mycoplasma cynos and Mycoplasma felis isolated from Dogs and Cats with Infectious Respiratory Disease.</title>
        <authorList>
            <person name="Framst I."/>
            <person name="Cai H."/>
            <person name="Ramesh P."/>
            <person name="Maboni G."/>
        </authorList>
    </citation>
    <scope>NUCLEOTIDE SEQUENCE [LARGE SCALE GENOMIC DNA]</scope>
    <source>
        <strain evidence="1 2">30510</strain>
    </source>
</reference>
<dbReference type="AlphaFoldDB" id="A0ABD8AIN7"/>
<protein>
    <submittedName>
        <fullName evidence="1">Uncharacterized protein</fullName>
    </submittedName>
</protein>